<proteinExistence type="predicted"/>
<evidence type="ECO:0000313" key="1">
    <source>
        <dbReference type="EMBL" id="KAH7865360.1"/>
    </source>
</evidence>
<keyword evidence="2" id="KW-1185">Reference proteome</keyword>
<dbReference type="EMBL" id="CM037159">
    <property type="protein sequence ID" value="KAH7865360.1"/>
    <property type="molecule type" value="Genomic_DNA"/>
</dbReference>
<organism evidence="1 2">
    <name type="scientific">Vaccinium darrowii</name>
    <dbReference type="NCBI Taxonomy" id="229202"/>
    <lineage>
        <taxon>Eukaryota</taxon>
        <taxon>Viridiplantae</taxon>
        <taxon>Streptophyta</taxon>
        <taxon>Embryophyta</taxon>
        <taxon>Tracheophyta</taxon>
        <taxon>Spermatophyta</taxon>
        <taxon>Magnoliopsida</taxon>
        <taxon>eudicotyledons</taxon>
        <taxon>Gunneridae</taxon>
        <taxon>Pentapetalae</taxon>
        <taxon>asterids</taxon>
        <taxon>Ericales</taxon>
        <taxon>Ericaceae</taxon>
        <taxon>Vaccinioideae</taxon>
        <taxon>Vaccinieae</taxon>
        <taxon>Vaccinium</taxon>
    </lineage>
</organism>
<sequence>MEFNRSSKEQFHQTGQSSDDVHSQVSGHVRSYTCTFCKRGFSNAQALGGHMNIHRKDRAKLKEISESSQTLNLDDSSSQLESSEEKSGSPKKPWVFSNDDGEVSRGGLEGGAGEVKQLALFVDKHQSPSQRKNGAEEKSKELSQGSSRDQELDLELRLGLEHHER</sequence>
<dbReference type="Proteomes" id="UP000828048">
    <property type="component" value="Chromosome 9"/>
</dbReference>
<evidence type="ECO:0000313" key="2">
    <source>
        <dbReference type="Proteomes" id="UP000828048"/>
    </source>
</evidence>
<name>A0ACB7ZIK3_9ERIC</name>
<protein>
    <submittedName>
        <fullName evidence="1">Uncharacterized protein</fullName>
    </submittedName>
</protein>
<gene>
    <name evidence="1" type="ORF">Vadar_005640</name>
</gene>
<reference evidence="1 2" key="1">
    <citation type="journal article" date="2021" name="Hortic Res">
        <title>High-quality reference genome and annotation aids understanding of berry development for evergreen blueberry (Vaccinium darrowii).</title>
        <authorList>
            <person name="Yu J."/>
            <person name="Hulse-Kemp A.M."/>
            <person name="Babiker E."/>
            <person name="Staton M."/>
        </authorList>
    </citation>
    <scope>NUCLEOTIDE SEQUENCE [LARGE SCALE GENOMIC DNA]</scope>
    <source>
        <strain evidence="2">cv. NJ 8807/NJ 8810</strain>
        <tissue evidence="1">Young leaf</tissue>
    </source>
</reference>
<accession>A0ACB7ZIK3</accession>
<comment type="caution">
    <text evidence="1">The sequence shown here is derived from an EMBL/GenBank/DDBJ whole genome shotgun (WGS) entry which is preliminary data.</text>
</comment>